<keyword evidence="5" id="KW-0862">Zinc</keyword>
<reference evidence="10" key="1">
    <citation type="submission" date="2020-11" db="EMBL/GenBank/DDBJ databases">
        <authorList>
            <person name="Tran Van P."/>
        </authorList>
    </citation>
    <scope>NUCLEOTIDE SEQUENCE</scope>
</reference>
<evidence type="ECO:0000256" key="5">
    <source>
        <dbReference type="ARBA" id="ARBA00022833"/>
    </source>
</evidence>
<comment type="subcellular location">
    <subcellularLocation>
        <location evidence="1">Nucleus</location>
    </subcellularLocation>
</comment>
<dbReference type="Gene3D" id="3.30.160.60">
    <property type="entry name" value="Classic Zinc Finger"/>
    <property type="match status" value="1"/>
</dbReference>
<evidence type="ECO:0000313" key="10">
    <source>
        <dbReference type="EMBL" id="CAD7652105.1"/>
    </source>
</evidence>
<keyword evidence="11" id="KW-1185">Reference proteome</keyword>
<proteinExistence type="predicted"/>
<feature type="compositionally biased region" description="Low complexity" evidence="8">
    <location>
        <begin position="36"/>
        <end position="45"/>
    </location>
</feature>
<organism evidence="10">
    <name type="scientific">Oppiella nova</name>
    <dbReference type="NCBI Taxonomy" id="334625"/>
    <lineage>
        <taxon>Eukaryota</taxon>
        <taxon>Metazoa</taxon>
        <taxon>Ecdysozoa</taxon>
        <taxon>Arthropoda</taxon>
        <taxon>Chelicerata</taxon>
        <taxon>Arachnida</taxon>
        <taxon>Acari</taxon>
        <taxon>Acariformes</taxon>
        <taxon>Sarcoptiformes</taxon>
        <taxon>Oribatida</taxon>
        <taxon>Brachypylina</taxon>
        <taxon>Oppioidea</taxon>
        <taxon>Oppiidae</taxon>
        <taxon>Oppiella</taxon>
    </lineage>
</organism>
<dbReference type="PROSITE" id="PS00028">
    <property type="entry name" value="ZINC_FINGER_C2H2_1"/>
    <property type="match status" value="1"/>
</dbReference>
<dbReference type="InterPro" id="IPR036236">
    <property type="entry name" value="Znf_C2H2_sf"/>
</dbReference>
<accession>A0A7R9M1Z5</accession>
<dbReference type="GO" id="GO:0000981">
    <property type="term" value="F:DNA-binding transcription factor activity, RNA polymerase II-specific"/>
    <property type="evidence" value="ECO:0007669"/>
    <property type="project" value="TreeGrafter"/>
</dbReference>
<dbReference type="EMBL" id="CAJPVJ010005154">
    <property type="protein sequence ID" value="CAG2169292.1"/>
    <property type="molecule type" value="Genomic_DNA"/>
</dbReference>
<protein>
    <recommendedName>
        <fullName evidence="9">C2H2-type domain-containing protein</fullName>
    </recommendedName>
</protein>
<keyword evidence="4 7" id="KW-0863">Zinc-finger</keyword>
<dbReference type="PROSITE" id="PS50157">
    <property type="entry name" value="ZINC_FINGER_C2H2_2"/>
    <property type="match status" value="1"/>
</dbReference>
<gene>
    <name evidence="10" type="ORF">ONB1V03_LOCUS8771</name>
</gene>
<dbReference type="OrthoDB" id="4748970at2759"/>
<dbReference type="GO" id="GO:0005634">
    <property type="term" value="C:nucleus"/>
    <property type="evidence" value="ECO:0007669"/>
    <property type="project" value="UniProtKB-SubCell"/>
</dbReference>
<feature type="domain" description="C2H2-type" evidence="9">
    <location>
        <begin position="9"/>
        <end position="38"/>
    </location>
</feature>
<evidence type="ECO:0000256" key="7">
    <source>
        <dbReference type="PROSITE-ProRule" id="PRU00042"/>
    </source>
</evidence>
<sequence length="193" mass="21084">RSHTGERPYVCQYDNCTKAFSNSSDRAKHQRTHIDTTSSTSTSTSISGLEDNSMPNMFRDHRSLNSSLNSSFNGSFSSSLSQSWGGVSSPLSSSCISHNFTTEVPKMVRPLSMASSYNAGVSGGVSSAQYWQSERQVHSNYNHANSLANILANTSIQGLTNQHISKLLAPIPNSTQSNANQFNQINDNSNYYQ</sequence>
<dbReference type="GO" id="GO:0000978">
    <property type="term" value="F:RNA polymerase II cis-regulatory region sequence-specific DNA binding"/>
    <property type="evidence" value="ECO:0007669"/>
    <property type="project" value="TreeGrafter"/>
</dbReference>
<dbReference type="SUPFAM" id="SSF57667">
    <property type="entry name" value="beta-beta-alpha zinc fingers"/>
    <property type="match status" value="1"/>
</dbReference>
<evidence type="ECO:0000313" key="11">
    <source>
        <dbReference type="Proteomes" id="UP000728032"/>
    </source>
</evidence>
<dbReference type="EMBL" id="OC919979">
    <property type="protein sequence ID" value="CAD7652105.1"/>
    <property type="molecule type" value="Genomic_DNA"/>
</dbReference>
<dbReference type="Proteomes" id="UP000728032">
    <property type="component" value="Unassembled WGS sequence"/>
</dbReference>
<evidence type="ECO:0000256" key="4">
    <source>
        <dbReference type="ARBA" id="ARBA00022771"/>
    </source>
</evidence>
<feature type="non-terminal residue" evidence="10">
    <location>
        <position position="1"/>
    </location>
</feature>
<evidence type="ECO:0000256" key="6">
    <source>
        <dbReference type="ARBA" id="ARBA00023242"/>
    </source>
</evidence>
<dbReference type="PANTHER" id="PTHR45718">
    <property type="entry name" value="TRANSCRIPTIONAL ACTIVATOR CUBITUS INTERRUPTUS"/>
    <property type="match status" value="1"/>
</dbReference>
<evidence type="ECO:0000256" key="8">
    <source>
        <dbReference type="SAM" id="MobiDB-lite"/>
    </source>
</evidence>
<evidence type="ECO:0000259" key="9">
    <source>
        <dbReference type="PROSITE" id="PS50157"/>
    </source>
</evidence>
<keyword evidence="2" id="KW-0479">Metal-binding</keyword>
<dbReference type="AlphaFoldDB" id="A0A7R9M1Z5"/>
<keyword evidence="3" id="KW-0677">Repeat</keyword>
<evidence type="ECO:0000256" key="3">
    <source>
        <dbReference type="ARBA" id="ARBA00022737"/>
    </source>
</evidence>
<dbReference type="GO" id="GO:0008270">
    <property type="term" value="F:zinc ion binding"/>
    <property type="evidence" value="ECO:0007669"/>
    <property type="project" value="UniProtKB-KW"/>
</dbReference>
<dbReference type="FunFam" id="3.30.160.60:FF:000036">
    <property type="entry name" value="GLI family zinc finger 3"/>
    <property type="match status" value="1"/>
</dbReference>
<keyword evidence="6" id="KW-0539">Nucleus</keyword>
<dbReference type="InterPro" id="IPR013087">
    <property type="entry name" value="Znf_C2H2_type"/>
</dbReference>
<name>A0A7R9M1Z5_9ACAR</name>
<dbReference type="InterPro" id="IPR043359">
    <property type="entry name" value="GLI-like"/>
</dbReference>
<evidence type="ECO:0000256" key="2">
    <source>
        <dbReference type="ARBA" id="ARBA00022723"/>
    </source>
</evidence>
<feature type="region of interest" description="Disordered" evidence="8">
    <location>
        <begin position="22"/>
        <end position="53"/>
    </location>
</feature>
<dbReference type="PANTHER" id="PTHR45718:SF7">
    <property type="entry name" value="C2H2-TYPE DOMAIN-CONTAINING PROTEIN"/>
    <property type="match status" value="1"/>
</dbReference>
<evidence type="ECO:0000256" key="1">
    <source>
        <dbReference type="ARBA" id="ARBA00004123"/>
    </source>
</evidence>